<evidence type="ECO:0000256" key="10">
    <source>
        <dbReference type="SAM" id="Phobius"/>
    </source>
</evidence>
<dbReference type="SUPFAM" id="SSF52540">
    <property type="entry name" value="P-loop containing nucleoside triphosphate hydrolases"/>
    <property type="match status" value="1"/>
</dbReference>
<dbReference type="RefSeq" id="WP_179483419.1">
    <property type="nucleotide sequence ID" value="NZ_JACCFW010000001.1"/>
</dbReference>
<keyword evidence="6" id="KW-0067">ATP-binding</keyword>
<keyword evidence="8 10" id="KW-0472">Membrane</keyword>
<dbReference type="InterPro" id="IPR003439">
    <property type="entry name" value="ABC_transporter-like_ATP-bd"/>
</dbReference>
<dbReference type="GO" id="GO:0034040">
    <property type="term" value="F:ATPase-coupled lipid transmembrane transporter activity"/>
    <property type="evidence" value="ECO:0007669"/>
    <property type="project" value="TreeGrafter"/>
</dbReference>
<comment type="caution">
    <text evidence="13">The sequence shown here is derived from an EMBL/GenBank/DDBJ whole genome shotgun (WGS) entry which is preliminary data.</text>
</comment>
<evidence type="ECO:0000313" key="14">
    <source>
        <dbReference type="Proteomes" id="UP000571817"/>
    </source>
</evidence>
<dbReference type="Gene3D" id="1.20.1560.10">
    <property type="entry name" value="ABC transporter type 1, transmembrane domain"/>
    <property type="match status" value="1"/>
</dbReference>
<dbReference type="SUPFAM" id="SSF90123">
    <property type="entry name" value="ABC transporter transmembrane region"/>
    <property type="match status" value="1"/>
</dbReference>
<reference evidence="13 14" key="1">
    <citation type="submission" date="2020-07" db="EMBL/GenBank/DDBJ databases">
        <title>Sequencing the genomes of 1000 actinobacteria strains.</title>
        <authorList>
            <person name="Klenk H.-P."/>
        </authorList>
    </citation>
    <scope>NUCLEOTIDE SEQUENCE [LARGE SCALE GENOMIC DNA]</scope>
    <source>
        <strain evidence="13 14">DSM 29531</strain>
    </source>
</reference>
<dbReference type="InterPro" id="IPR039421">
    <property type="entry name" value="Type_1_exporter"/>
</dbReference>
<dbReference type="PANTHER" id="PTHR24221">
    <property type="entry name" value="ATP-BINDING CASSETTE SUB-FAMILY B"/>
    <property type="match status" value="1"/>
</dbReference>
<keyword evidence="5" id="KW-0547">Nucleotide-binding</keyword>
<dbReference type="GO" id="GO:0016887">
    <property type="term" value="F:ATP hydrolysis activity"/>
    <property type="evidence" value="ECO:0007669"/>
    <property type="project" value="InterPro"/>
</dbReference>
<dbReference type="SMART" id="SM00382">
    <property type="entry name" value="AAA"/>
    <property type="match status" value="1"/>
</dbReference>
<evidence type="ECO:0000256" key="9">
    <source>
        <dbReference type="ARBA" id="ARBA00061644"/>
    </source>
</evidence>
<proteinExistence type="inferred from homology"/>
<feature type="transmembrane region" description="Helical" evidence="10">
    <location>
        <begin position="280"/>
        <end position="298"/>
    </location>
</feature>
<dbReference type="FunFam" id="3.40.50.300:FF:000299">
    <property type="entry name" value="ABC transporter ATP-binding protein/permease"/>
    <property type="match status" value="1"/>
</dbReference>
<evidence type="ECO:0000256" key="8">
    <source>
        <dbReference type="ARBA" id="ARBA00023136"/>
    </source>
</evidence>
<dbReference type="Gene3D" id="3.40.50.300">
    <property type="entry name" value="P-loop containing nucleotide triphosphate hydrolases"/>
    <property type="match status" value="1"/>
</dbReference>
<dbReference type="InterPro" id="IPR011527">
    <property type="entry name" value="ABC1_TM_dom"/>
</dbReference>
<keyword evidence="7 10" id="KW-1133">Transmembrane helix</keyword>
<dbReference type="Proteomes" id="UP000571817">
    <property type="component" value="Unassembled WGS sequence"/>
</dbReference>
<sequence length="622" mass="66681">MRTRAPCPRPAPAKVTVLGIPRDVMVLFSPRTRLKLVAALVGSILQAFAEILAVATVLPLMEVLTGTTPSFGPLGSAADVFGTDDKNTVAIWLAVVLLVTYVCKGVAVIAFRWWVLGFVNLQEAETSESLFRYFLHAPYSLHLQRTTAEFLRMSGGAVGAVYNGVVLGVINVITSAVTIVAILISLVVIMPVPALIMLAYFAVAGTTLYLLTRRYASEAGARALNASEAMFRVSVEPLASIKDIKLKDNSEYFLGRYHRVQRDAAGASRTSTFLGELPRYVLEIVFIVGIALMTVVLFSRSESSRAVSMLALFAVAGFRILPSMTAALASLSSIRVGSIGLQSVIAETHDAQRITTRHEAPAAPIPFQRSLRLHDLRFSYGGTDKEVLRGVDLDVTAGTSVALVGGSGAGKSTLVDLILGLHTPTGGAILADGQDIATDVRGWQRNLAVVPQEVIPLDGTVEENVLFGDDPTPENLERVRRAVQQAQLTDLLAELPGGLQAPVGEWGGKLSGGQRQRLGIARALYNAPKLLVLDEATSALDNITEHKITQTMQALHGQITILIVAHRLSTVRGCDQIVFLEDGQVASRGTFEQVRADNAHFARLVELANLEATVEDTGVIVP</sequence>
<dbReference type="InterPro" id="IPR036640">
    <property type="entry name" value="ABC1_TM_sf"/>
</dbReference>
<feature type="domain" description="ABC transmembrane type-1" evidence="12">
    <location>
        <begin position="37"/>
        <end position="334"/>
    </location>
</feature>
<evidence type="ECO:0000256" key="3">
    <source>
        <dbReference type="ARBA" id="ARBA00022475"/>
    </source>
</evidence>
<dbReference type="InterPro" id="IPR017871">
    <property type="entry name" value="ABC_transporter-like_CS"/>
</dbReference>
<comment type="subcellular location">
    <subcellularLocation>
        <location evidence="1">Cell membrane</location>
        <topology evidence="1">Multi-pass membrane protein</topology>
    </subcellularLocation>
</comment>
<evidence type="ECO:0000313" key="13">
    <source>
        <dbReference type="EMBL" id="NYJ76355.1"/>
    </source>
</evidence>
<feature type="transmembrane region" description="Helical" evidence="10">
    <location>
        <begin position="89"/>
        <end position="115"/>
    </location>
</feature>
<evidence type="ECO:0000259" key="12">
    <source>
        <dbReference type="PROSITE" id="PS50929"/>
    </source>
</evidence>
<keyword evidence="4 10" id="KW-0812">Transmembrane</keyword>
<dbReference type="GO" id="GO:0005524">
    <property type="term" value="F:ATP binding"/>
    <property type="evidence" value="ECO:0007669"/>
    <property type="project" value="UniProtKB-KW"/>
</dbReference>
<dbReference type="EMBL" id="JACCFW010000001">
    <property type="protein sequence ID" value="NYJ76355.1"/>
    <property type="molecule type" value="Genomic_DNA"/>
</dbReference>
<evidence type="ECO:0000256" key="6">
    <source>
        <dbReference type="ARBA" id="ARBA00022840"/>
    </source>
</evidence>
<dbReference type="PANTHER" id="PTHR24221:SF654">
    <property type="entry name" value="ATP-BINDING CASSETTE SUB-FAMILY B MEMBER 6"/>
    <property type="match status" value="1"/>
</dbReference>
<feature type="transmembrane region" description="Helical" evidence="10">
    <location>
        <begin position="160"/>
        <end position="188"/>
    </location>
</feature>
<protein>
    <submittedName>
        <fullName evidence="13">ABC-type multidrug transport system fused ATPase/permease subunit</fullName>
    </submittedName>
</protein>
<name>A0A853DQF7_9MICO</name>
<evidence type="ECO:0000256" key="1">
    <source>
        <dbReference type="ARBA" id="ARBA00004651"/>
    </source>
</evidence>
<feature type="transmembrane region" description="Helical" evidence="10">
    <location>
        <begin position="194"/>
        <end position="212"/>
    </location>
</feature>
<comment type="similarity">
    <text evidence="9">Belongs to the ABC transporter superfamily. Lipid exporter (TC 3.A.1.106) family.</text>
</comment>
<organism evidence="13 14">
    <name type="scientific">Allobranchiibius huperziae</name>
    <dbReference type="NCBI Taxonomy" id="1874116"/>
    <lineage>
        <taxon>Bacteria</taxon>
        <taxon>Bacillati</taxon>
        <taxon>Actinomycetota</taxon>
        <taxon>Actinomycetes</taxon>
        <taxon>Micrococcales</taxon>
        <taxon>Dermacoccaceae</taxon>
        <taxon>Allobranchiibius</taxon>
    </lineage>
</organism>
<dbReference type="InterPro" id="IPR027417">
    <property type="entry name" value="P-loop_NTPase"/>
</dbReference>
<dbReference type="PROSITE" id="PS50929">
    <property type="entry name" value="ABC_TM1F"/>
    <property type="match status" value="1"/>
</dbReference>
<evidence type="ECO:0000256" key="5">
    <source>
        <dbReference type="ARBA" id="ARBA00022741"/>
    </source>
</evidence>
<feature type="domain" description="ABC transporter" evidence="11">
    <location>
        <begin position="371"/>
        <end position="607"/>
    </location>
</feature>
<dbReference type="GO" id="GO:0005886">
    <property type="term" value="C:plasma membrane"/>
    <property type="evidence" value="ECO:0007669"/>
    <property type="project" value="UniProtKB-SubCell"/>
</dbReference>
<dbReference type="AlphaFoldDB" id="A0A853DQF7"/>
<evidence type="ECO:0000256" key="4">
    <source>
        <dbReference type="ARBA" id="ARBA00022692"/>
    </source>
</evidence>
<keyword evidence="2" id="KW-0813">Transport</keyword>
<gene>
    <name evidence="13" type="ORF">HNR15_003318</name>
</gene>
<keyword evidence="14" id="KW-1185">Reference proteome</keyword>
<dbReference type="InterPro" id="IPR003593">
    <property type="entry name" value="AAA+_ATPase"/>
</dbReference>
<feature type="transmembrane region" description="Helical" evidence="10">
    <location>
        <begin position="36"/>
        <end position="61"/>
    </location>
</feature>
<keyword evidence="3" id="KW-1003">Cell membrane</keyword>
<accession>A0A853DQF7</accession>
<dbReference type="Pfam" id="PF00005">
    <property type="entry name" value="ABC_tran"/>
    <property type="match status" value="1"/>
</dbReference>
<dbReference type="GO" id="GO:0140359">
    <property type="term" value="F:ABC-type transporter activity"/>
    <property type="evidence" value="ECO:0007669"/>
    <property type="project" value="InterPro"/>
</dbReference>
<dbReference type="PROSITE" id="PS50893">
    <property type="entry name" value="ABC_TRANSPORTER_2"/>
    <property type="match status" value="1"/>
</dbReference>
<evidence type="ECO:0000259" key="11">
    <source>
        <dbReference type="PROSITE" id="PS50893"/>
    </source>
</evidence>
<evidence type="ECO:0000256" key="2">
    <source>
        <dbReference type="ARBA" id="ARBA00022448"/>
    </source>
</evidence>
<dbReference type="PROSITE" id="PS00211">
    <property type="entry name" value="ABC_TRANSPORTER_1"/>
    <property type="match status" value="1"/>
</dbReference>
<evidence type="ECO:0000256" key="7">
    <source>
        <dbReference type="ARBA" id="ARBA00022989"/>
    </source>
</evidence>